<dbReference type="RefSeq" id="WP_031841210.1">
    <property type="nucleotide sequence ID" value="NZ_CANUIC010000006.1"/>
</dbReference>
<proteinExistence type="predicted"/>
<dbReference type="EMBL" id="NIXT01000004">
    <property type="protein sequence ID" value="OXE34830.1"/>
    <property type="molecule type" value="Genomic_DNA"/>
</dbReference>
<protein>
    <submittedName>
        <fullName evidence="1">Uncharacterized protein</fullName>
    </submittedName>
</protein>
<dbReference type="Proteomes" id="UP000214596">
    <property type="component" value="Unassembled WGS sequence"/>
</dbReference>
<comment type="caution">
    <text evidence="1">The sequence shown here is derived from an EMBL/GenBank/DDBJ whole genome shotgun (WGS) entry which is preliminary data.</text>
</comment>
<gene>
    <name evidence="1" type="ORF">CA163_00250</name>
</gene>
<reference evidence="1 2" key="1">
    <citation type="journal article" date="2017" name="Appl. Environ. Microbiol.">
        <title>Parallel evolution of two clades of a major Atlantic endemic Vibrio parahaemolyticus pathogen lineage by independent acquisition of related pathogenicity islands.</title>
        <authorList>
            <person name="Xu F."/>
            <person name="Gonzalez-Escalona N."/>
            <person name="Drees K.P."/>
            <person name="Sebra R.P."/>
            <person name="Cooper V.S."/>
            <person name="Jones S.H."/>
            <person name="Whistler C.A."/>
        </authorList>
    </citation>
    <scope>NUCLEOTIDE SEQUENCE [LARGE SCALE GENOMIC DNA]</scope>
    <source>
        <strain evidence="1 2">MAVP-3</strain>
    </source>
</reference>
<evidence type="ECO:0000313" key="2">
    <source>
        <dbReference type="Proteomes" id="UP000214596"/>
    </source>
</evidence>
<name>A0A227JIE1_VIBPH</name>
<sequence length="472" mass="55828">MSSIKPLSEILEALDAVIKIDYDYYELLREYGVNENEAWLRAMAKFFLDIDSSYEVISIIRDVIYDEYFLKSYKEHSKHFETHGEYLLENVEKKTIQTLKKLNMNYKIDSEIFNSFSDEDLKNELERRENAESKEQDVELDLDFEDGLDIEVQDLELKLSGDDDLDLDDLDFDDDDLDFDDKETELKKDELSDFEVNEAEIQNKGIDLRDDFISFDEYLKGLEQEKQDVKAELDDLKVDRNSLFLDYLDFESMDFLIDDTECDDELLNDELSLDDDDDDDDDDEDLSVVSLFKVNGNTISFADYKEETVNDDILELIGSLSKDEIGTVYSIKVNGIDYYYSKYDTTALIYIFRYLRDLNPKSQYNTHIYQIGENYKKSVLTMIMYLDYINEFYAENKQEPFKIVKKDLCENLSFGNNDWHNQIMNWLIKCGYIKTKSYNRYLITDLGFDVINTEGLKVKHLEPWLRYRSNQN</sequence>
<evidence type="ECO:0000313" key="1">
    <source>
        <dbReference type="EMBL" id="OXE34830.1"/>
    </source>
</evidence>
<dbReference type="AlphaFoldDB" id="A0A227JIE1"/>
<accession>A0A227JIE1</accession>
<organism evidence="1 2">
    <name type="scientific">Vibrio parahaemolyticus</name>
    <dbReference type="NCBI Taxonomy" id="670"/>
    <lineage>
        <taxon>Bacteria</taxon>
        <taxon>Pseudomonadati</taxon>
        <taxon>Pseudomonadota</taxon>
        <taxon>Gammaproteobacteria</taxon>
        <taxon>Vibrionales</taxon>
        <taxon>Vibrionaceae</taxon>
        <taxon>Vibrio</taxon>
    </lineage>
</organism>